<dbReference type="Gene3D" id="3.40.50.300">
    <property type="entry name" value="P-loop containing nucleotide triphosphate hydrolases"/>
    <property type="match status" value="1"/>
</dbReference>
<dbReference type="Proteomes" id="UP000268084">
    <property type="component" value="Chromosome"/>
</dbReference>
<dbReference type="FunFam" id="3.40.50.300:FF:000032">
    <property type="entry name" value="Export ABC transporter ATP-binding protein"/>
    <property type="match status" value="1"/>
</dbReference>
<proteinExistence type="predicted"/>
<dbReference type="GO" id="GO:0005524">
    <property type="term" value="F:ATP binding"/>
    <property type="evidence" value="ECO:0007669"/>
    <property type="project" value="UniProtKB-KW"/>
</dbReference>
<dbReference type="InterPro" id="IPR003593">
    <property type="entry name" value="AAA+_ATPase"/>
</dbReference>
<dbReference type="InterPro" id="IPR027417">
    <property type="entry name" value="P-loop_NTPase"/>
</dbReference>
<dbReference type="PROSITE" id="PS50893">
    <property type="entry name" value="ABC_TRANSPORTER_2"/>
    <property type="match status" value="1"/>
</dbReference>
<keyword evidence="6" id="KW-1185">Reference proteome</keyword>
<name>A0A3G8ZQV6_9ACTN</name>
<dbReference type="RefSeq" id="WP_124800091.1">
    <property type="nucleotide sequence ID" value="NZ_CP034170.1"/>
</dbReference>
<dbReference type="Pfam" id="PF00005">
    <property type="entry name" value="ABC_tran"/>
    <property type="match status" value="1"/>
</dbReference>
<organism evidence="5 6">
    <name type="scientific">Nakamurella antarctica</name>
    <dbReference type="NCBI Taxonomy" id="1902245"/>
    <lineage>
        <taxon>Bacteria</taxon>
        <taxon>Bacillati</taxon>
        <taxon>Actinomycetota</taxon>
        <taxon>Actinomycetes</taxon>
        <taxon>Nakamurellales</taxon>
        <taxon>Nakamurellaceae</taxon>
        <taxon>Nakamurella</taxon>
    </lineage>
</organism>
<dbReference type="InterPro" id="IPR017871">
    <property type="entry name" value="ABC_transporter-like_CS"/>
</dbReference>
<dbReference type="GO" id="GO:0005886">
    <property type="term" value="C:plasma membrane"/>
    <property type="evidence" value="ECO:0007669"/>
    <property type="project" value="TreeGrafter"/>
</dbReference>
<keyword evidence="3 5" id="KW-0067">ATP-binding</keyword>
<dbReference type="GO" id="GO:0016887">
    <property type="term" value="F:ATP hydrolysis activity"/>
    <property type="evidence" value="ECO:0007669"/>
    <property type="project" value="InterPro"/>
</dbReference>
<dbReference type="CDD" id="cd03255">
    <property type="entry name" value="ABC_MJ0796_LolCDE_FtsE"/>
    <property type="match status" value="1"/>
</dbReference>
<dbReference type="OrthoDB" id="9802264at2"/>
<dbReference type="InterPro" id="IPR003439">
    <property type="entry name" value="ABC_transporter-like_ATP-bd"/>
</dbReference>
<dbReference type="SMART" id="SM00382">
    <property type="entry name" value="AAA"/>
    <property type="match status" value="1"/>
</dbReference>
<dbReference type="KEGG" id="nak:EH165_14600"/>
<protein>
    <submittedName>
        <fullName evidence="5">ABC transporter ATP-binding protein</fullName>
    </submittedName>
</protein>
<evidence type="ECO:0000256" key="2">
    <source>
        <dbReference type="ARBA" id="ARBA00022741"/>
    </source>
</evidence>
<keyword evidence="1" id="KW-0813">Transport</keyword>
<evidence type="ECO:0000256" key="1">
    <source>
        <dbReference type="ARBA" id="ARBA00022448"/>
    </source>
</evidence>
<evidence type="ECO:0000259" key="4">
    <source>
        <dbReference type="PROSITE" id="PS50893"/>
    </source>
</evidence>
<gene>
    <name evidence="5" type="ORF">EH165_14600</name>
</gene>
<dbReference type="InterPro" id="IPR015854">
    <property type="entry name" value="ABC_transpr_LolD-like"/>
</dbReference>
<dbReference type="PANTHER" id="PTHR24220:SF685">
    <property type="entry name" value="ABC TRANSPORTER RELATED"/>
    <property type="match status" value="1"/>
</dbReference>
<dbReference type="GO" id="GO:0022857">
    <property type="term" value="F:transmembrane transporter activity"/>
    <property type="evidence" value="ECO:0007669"/>
    <property type="project" value="TreeGrafter"/>
</dbReference>
<feature type="domain" description="ABC transporter" evidence="4">
    <location>
        <begin position="5"/>
        <end position="229"/>
    </location>
</feature>
<reference evidence="5 6" key="1">
    <citation type="submission" date="2018-11" db="EMBL/GenBank/DDBJ databases">
        <authorList>
            <person name="Da X."/>
        </authorList>
    </citation>
    <scope>NUCLEOTIDE SEQUENCE [LARGE SCALE GENOMIC DNA]</scope>
    <source>
        <strain evidence="5 6">S14-144</strain>
    </source>
</reference>
<dbReference type="InterPro" id="IPR017911">
    <property type="entry name" value="MacB-like_ATP-bd"/>
</dbReference>
<dbReference type="PROSITE" id="PS00211">
    <property type="entry name" value="ABC_TRANSPORTER_1"/>
    <property type="match status" value="1"/>
</dbReference>
<dbReference type="AlphaFoldDB" id="A0A3G8ZQV6"/>
<evidence type="ECO:0000313" key="5">
    <source>
        <dbReference type="EMBL" id="AZI59187.1"/>
    </source>
</evidence>
<dbReference type="SUPFAM" id="SSF52540">
    <property type="entry name" value="P-loop containing nucleoside triphosphate hydrolases"/>
    <property type="match status" value="1"/>
</dbReference>
<evidence type="ECO:0000313" key="6">
    <source>
        <dbReference type="Proteomes" id="UP000268084"/>
    </source>
</evidence>
<accession>A0A3G8ZQV6</accession>
<dbReference type="GO" id="GO:0098796">
    <property type="term" value="C:membrane protein complex"/>
    <property type="evidence" value="ECO:0007669"/>
    <property type="project" value="UniProtKB-ARBA"/>
</dbReference>
<dbReference type="EMBL" id="CP034170">
    <property type="protein sequence ID" value="AZI59187.1"/>
    <property type="molecule type" value="Genomic_DNA"/>
</dbReference>
<sequence>MTLLLQATGLVKTFGATASSTGSQALRGAHLTVHEGEIVAVMGPSGSGKSTLLQCAAGVISPDSGTVTFLDAELTAMRERERSILRRSQFGFVFQFGQLIPELTCLENVALPLRLGGSPRRTAEAIAAQWLDRLDVGDTAAKRPGEVSGGQAQRVAIARAMVVDPKILFADEPTGALDSLQGERVMRLLTGTAREAGTAIVLITHEPSIAAYSDREIVVRDGRICETELAR</sequence>
<keyword evidence="2" id="KW-0547">Nucleotide-binding</keyword>
<dbReference type="PANTHER" id="PTHR24220">
    <property type="entry name" value="IMPORT ATP-BINDING PROTEIN"/>
    <property type="match status" value="1"/>
</dbReference>
<evidence type="ECO:0000256" key="3">
    <source>
        <dbReference type="ARBA" id="ARBA00022840"/>
    </source>
</evidence>
<reference evidence="5 6" key="2">
    <citation type="submission" date="2018-12" db="EMBL/GenBank/DDBJ databases">
        <title>Nakamurella antarcticus sp. nov., isolated from Antarctica South Shetland Islands soil.</title>
        <authorList>
            <person name="Peng F."/>
        </authorList>
    </citation>
    <scope>NUCLEOTIDE SEQUENCE [LARGE SCALE GENOMIC DNA]</scope>
    <source>
        <strain evidence="5 6">S14-144</strain>
    </source>
</reference>